<gene>
    <name evidence="2" type="ORF">AX660_21735</name>
</gene>
<dbReference type="STRING" id="1799789.AX660_21735"/>
<feature type="domain" description="YdhG-like" evidence="1">
    <location>
        <begin position="25"/>
        <end position="128"/>
    </location>
</feature>
<dbReference type="Proteomes" id="UP000070299">
    <property type="component" value="Unassembled WGS sequence"/>
</dbReference>
<keyword evidence="3" id="KW-1185">Reference proteome</keyword>
<dbReference type="EMBL" id="LSNE01000011">
    <property type="protein sequence ID" value="KXI27346.1"/>
    <property type="molecule type" value="Genomic_DNA"/>
</dbReference>
<protein>
    <recommendedName>
        <fullName evidence="1">YdhG-like domain-containing protein</fullName>
    </recommendedName>
</protein>
<organism evidence="2 3">
    <name type="scientific">Paraglaciecola hydrolytica</name>
    <dbReference type="NCBI Taxonomy" id="1799789"/>
    <lineage>
        <taxon>Bacteria</taxon>
        <taxon>Pseudomonadati</taxon>
        <taxon>Pseudomonadota</taxon>
        <taxon>Gammaproteobacteria</taxon>
        <taxon>Alteromonadales</taxon>
        <taxon>Alteromonadaceae</taxon>
        <taxon>Paraglaciecola</taxon>
    </lineage>
</organism>
<dbReference type="AlphaFoldDB" id="A0A148KM10"/>
<sequence length="138" mass="15162">MAENKTQATSASVADFIATVSNERRRADTLTVLQIYKELTGHPPVMWGPSIIGFGERHYAYESGREGSIAAAGFSPRKTNLAFYVGSNFAGAEALYKRLGKHKKAVSCLYINKLTDIDEQVLREIIAKDYAQSMANKG</sequence>
<dbReference type="Pfam" id="PF08818">
    <property type="entry name" value="DUF1801"/>
    <property type="match status" value="1"/>
</dbReference>
<dbReference type="InterPro" id="IPR014922">
    <property type="entry name" value="YdhG-like"/>
</dbReference>
<evidence type="ECO:0000313" key="2">
    <source>
        <dbReference type="EMBL" id="KXI27346.1"/>
    </source>
</evidence>
<proteinExistence type="predicted"/>
<dbReference type="OrthoDB" id="5951444at2"/>
<evidence type="ECO:0000259" key="1">
    <source>
        <dbReference type="Pfam" id="PF08818"/>
    </source>
</evidence>
<evidence type="ECO:0000313" key="3">
    <source>
        <dbReference type="Proteomes" id="UP000070299"/>
    </source>
</evidence>
<dbReference type="RefSeq" id="WP_068380656.1">
    <property type="nucleotide sequence ID" value="NZ_LSNE01000011.1"/>
</dbReference>
<name>A0A148KM10_9ALTE</name>
<accession>A0A148KM10</accession>
<reference evidence="3" key="1">
    <citation type="submission" date="2016-02" db="EMBL/GenBank/DDBJ databases">
        <authorList>
            <person name="Schultz-Johansen M."/>
            <person name="Glaring M.A."/>
            <person name="Bech P.K."/>
            <person name="Stougaard P."/>
        </authorList>
    </citation>
    <scope>NUCLEOTIDE SEQUENCE [LARGE SCALE GENOMIC DNA]</scope>
    <source>
        <strain evidence="3">S66</strain>
    </source>
</reference>
<comment type="caution">
    <text evidence="2">The sequence shown here is derived from an EMBL/GenBank/DDBJ whole genome shotgun (WGS) entry which is preliminary data.</text>
</comment>